<dbReference type="PROSITE" id="PS01228">
    <property type="entry name" value="COF_1"/>
    <property type="match status" value="1"/>
</dbReference>
<dbReference type="InterPro" id="IPR000150">
    <property type="entry name" value="Cof"/>
</dbReference>
<gene>
    <name evidence="1" type="ORF">ACFOUV_07115</name>
</gene>
<dbReference type="CDD" id="cd07516">
    <property type="entry name" value="HAD_Pase"/>
    <property type="match status" value="1"/>
</dbReference>
<dbReference type="Gene3D" id="3.30.1240.10">
    <property type="match status" value="1"/>
</dbReference>
<dbReference type="EC" id="3.-.-.-" evidence="1"/>
<evidence type="ECO:0000313" key="2">
    <source>
        <dbReference type="Proteomes" id="UP001595772"/>
    </source>
</evidence>
<protein>
    <submittedName>
        <fullName evidence="1">HAD family hydrolase</fullName>
        <ecNumber evidence="1">3.-.-.-</ecNumber>
        <ecNumber evidence="1">3.1.3.-</ecNumber>
    </submittedName>
</protein>
<proteinExistence type="predicted"/>
<dbReference type="InterPro" id="IPR006379">
    <property type="entry name" value="HAD-SF_hydro_IIB"/>
</dbReference>
<dbReference type="Proteomes" id="UP001595772">
    <property type="component" value="Unassembled WGS sequence"/>
</dbReference>
<accession>A0ABV8GXC0</accession>
<keyword evidence="1" id="KW-0378">Hydrolase</keyword>
<name>A0ABV8GXC0_9BACI</name>
<dbReference type="EMBL" id="JBHSAO010000004">
    <property type="protein sequence ID" value="MFC4023591.1"/>
    <property type="molecule type" value="Genomic_DNA"/>
</dbReference>
<dbReference type="PANTHER" id="PTHR10000:SF55">
    <property type="entry name" value="5-AMINO-6-(5-PHOSPHO-D-RIBITYLAMINO)URACIL PHOSPHATASE YCSE"/>
    <property type="match status" value="1"/>
</dbReference>
<dbReference type="SUPFAM" id="SSF56784">
    <property type="entry name" value="HAD-like"/>
    <property type="match status" value="1"/>
</dbReference>
<dbReference type="NCBIfam" id="TIGR01484">
    <property type="entry name" value="HAD-SF-IIB"/>
    <property type="match status" value="1"/>
</dbReference>
<dbReference type="Pfam" id="PF08282">
    <property type="entry name" value="Hydrolase_3"/>
    <property type="match status" value="1"/>
</dbReference>
<dbReference type="RefSeq" id="WP_379496093.1">
    <property type="nucleotide sequence ID" value="NZ_JBHSAO010000004.1"/>
</dbReference>
<dbReference type="EC" id="3.1.3.-" evidence="1"/>
<dbReference type="Gene3D" id="3.40.50.1000">
    <property type="entry name" value="HAD superfamily/HAD-like"/>
    <property type="match status" value="1"/>
</dbReference>
<dbReference type="InterPro" id="IPR023214">
    <property type="entry name" value="HAD_sf"/>
</dbReference>
<dbReference type="GO" id="GO:0016787">
    <property type="term" value="F:hydrolase activity"/>
    <property type="evidence" value="ECO:0007669"/>
    <property type="project" value="UniProtKB-KW"/>
</dbReference>
<evidence type="ECO:0000313" key="1">
    <source>
        <dbReference type="EMBL" id="MFC4023591.1"/>
    </source>
</evidence>
<sequence>MKLIAIDLDGTLLSEDGSISKENRAAIREVQSRGDIIVISSGRSLHDTKQILQDVGLECPIITGNGAVAFHSDEILQNLYLEAEVIGKLMDVIDGVGVYYELYTNKGVYIEERGREILSKEIQRLQKLDADLDMKAANRIVDIQYEQNGLTLVPNYRNIDYKPLEVYKVFVLSFDRGKLLKLRDRLQERSDISLTTSGLQKLEIGNPESSKGNALRFIANHFGVPMENTVAIGDNLNDLSMFDVAAISIAMGNAEEVVKKRATYVTRDYSDDGVAYGLREYVE</sequence>
<dbReference type="SFLD" id="SFLDS00003">
    <property type="entry name" value="Haloacid_Dehalogenase"/>
    <property type="match status" value="1"/>
</dbReference>
<organism evidence="1 2">
    <name type="scientific">Oceanobacillus longus</name>
    <dbReference type="NCBI Taxonomy" id="930120"/>
    <lineage>
        <taxon>Bacteria</taxon>
        <taxon>Bacillati</taxon>
        <taxon>Bacillota</taxon>
        <taxon>Bacilli</taxon>
        <taxon>Bacillales</taxon>
        <taxon>Bacillaceae</taxon>
        <taxon>Oceanobacillus</taxon>
    </lineage>
</organism>
<comment type="caution">
    <text evidence="1">The sequence shown here is derived from an EMBL/GenBank/DDBJ whole genome shotgun (WGS) entry which is preliminary data.</text>
</comment>
<keyword evidence="2" id="KW-1185">Reference proteome</keyword>
<reference evidence="2" key="1">
    <citation type="journal article" date="2019" name="Int. J. Syst. Evol. Microbiol.">
        <title>The Global Catalogue of Microorganisms (GCM) 10K type strain sequencing project: providing services to taxonomists for standard genome sequencing and annotation.</title>
        <authorList>
            <consortium name="The Broad Institute Genomics Platform"/>
            <consortium name="The Broad Institute Genome Sequencing Center for Infectious Disease"/>
            <person name="Wu L."/>
            <person name="Ma J."/>
        </authorList>
    </citation>
    <scope>NUCLEOTIDE SEQUENCE [LARGE SCALE GENOMIC DNA]</scope>
    <source>
        <strain evidence="2">IBRC-M 10703</strain>
    </source>
</reference>
<dbReference type="InterPro" id="IPR036412">
    <property type="entry name" value="HAD-like_sf"/>
</dbReference>
<dbReference type="SFLD" id="SFLDG01144">
    <property type="entry name" value="C2.B.4:_PGP_Like"/>
    <property type="match status" value="1"/>
</dbReference>
<dbReference type="PROSITE" id="PS01229">
    <property type="entry name" value="COF_2"/>
    <property type="match status" value="1"/>
</dbReference>
<dbReference type="PANTHER" id="PTHR10000">
    <property type="entry name" value="PHOSPHOSERINE PHOSPHATASE"/>
    <property type="match status" value="1"/>
</dbReference>
<dbReference type="SFLD" id="SFLDG01140">
    <property type="entry name" value="C2.B:_Phosphomannomutase_and_P"/>
    <property type="match status" value="1"/>
</dbReference>
<dbReference type="NCBIfam" id="TIGR00099">
    <property type="entry name" value="Cof-subfamily"/>
    <property type="match status" value="1"/>
</dbReference>